<dbReference type="InterPro" id="IPR006342">
    <property type="entry name" value="FkbM_mtfrase"/>
</dbReference>
<protein>
    <recommendedName>
        <fullName evidence="1">Methyltransferase FkbM domain-containing protein</fullName>
    </recommendedName>
</protein>
<dbReference type="PANTHER" id="PTHR36973">
    <property type="entry name" value="SLL1456 PROTEIN-RELATED"/>
    <property type="match status" value="1"/>
</dbReference>
<evidence type="ECO:0000313" key="2">
    <source>
        <dbReference type="EMBL" id="QHT18758.1"/>
    </source>
</evidence>
<dbReference type="SUPFAM" id="SSF53335">
    <property type="entry name" value="S-adenosyl-L-methionine-dependent methyltransferases"/>
    <property type="match status" value="1"/>
</dbReference>
<sequence length="463" mass="54630">MIENFLRYIPDKTKECVIFDVGSRDCLQSIEFYNQFPNAKIYAFECNPNTLDICRKNIENYKDRIILIEGAVCDYDGEIMFYPINQKKTITTWKDGNPGASSIFKSNNTYKSEIYVQDEIKTNCHRLDSVMKKYDIKNVDIIWMDLQGAELLALKGLGDYLNTVRYIHTEVEHKEIYTGQVLFNELNEYILANGFNLKNKLSKNIWSEDAIYERKTNHDESEKLFDIIVPVGPNDADIIKKQIEYTKKNIVGYRNIYLIYINDTLQIDGCITISESIFPFSIKTVEKLHGKLSRNGWYLQQLLKLYSGLVIPDILDKYLVVDADTFFLKPTVFIKDDKCLYNHGREFNKPYFEHMSRLHPSFRRMDLYKSGICHHMLFETKYVVEIMFMLESIHKDTFYNIFLKNVTDYNGSGASEYELYFNFMLDRYPNAITIRPLKWCNSNTLNNGGDYDYISYHWYMRND</sequence>
<accession>A0A6C0DPA8</accession>
<dbReference type="Pfam" id="PF20102">
    <property type="entry name" value="DUF6492"/>
    <property type="match status" value="1"/>
</dbReference>
<dbReference type="NCBIfam" id="TIGR01444">
    <property type="entry name" value="fkbM_fam"/>
    <property type="match status" value="1"/>
</dbReference>
<evidence type="ECO:0000259" key="1">
    <source>
        <dbReference type="Pfam" id="PF05050"/>
    </source>
</evidence>
<name>A0A6C0DPA8_9ZZZZ</name>
<dbReference type="GO" id="GO:0008171">
    <property type="term" value="F:O-methyltransferase activity"/>
    <property type="evidence" value="ECO:0007669"/>
    <property type="project" value="TreeGrafter"/>
</dbReference>
<proteinExistence type="predicted"/>
<dbReference type="EMBL" id="MN739659">
    <property type="protein sequence ID" value="QHT18758.1"/>
    <property type="molecule type" value="Genomic_DNA"/>
</dbReference>
<dbReference type="Pfam" id="PF05050">
    <property type="entry name" value="Methyltransf_21"/>
    <property type="match status" value="1"/>
</dbReference>
<dbReference type="InterPro" id="IPR045499">
    <property type="entry name" value="DUF6492"/>
</dbReference>
<reference evidence="2" key="1">
    <citation type="journal article" date="2020" name="Nature">
        <title>Giant virus diversity and host interactions through global metagenomics.</title>
        <authorList>
            <person name="Schulz F."/>
            <person name="Roux S."/>
            <person name="Paez-Espino D."/>
            <person name="Jungbluth S."/>
            <person name="Walsh D.A."/>
            <person name="Denef V.J."/>
            <person name="McMahon K.D."/>
            <person name="Konstantinidis K.T."/>
            <person name="Eloe-Fadrosh E.A."/>
            <person name="Kyrpides N.C."/>
            <person name="Woyke T."/>
        </authorList>
    </citation>
    <scope>NUCLEOTIDE SEQUENCE</scope>
    <source>
        <strain evidence="2">GVMAG-M-3300023174-49</strain>
    </source>
</reference>
<dbReference type="AlphaFoldDB" id="A0A6C0DPA8"/>
<dbReference type="InterPro" id="IPR029063">
    <property type="entry name" value="SAM-dependent_MTases_sf"/>
</dbReference>
<dbReference type="PANTHER" id="PTHR36973:SF4">
    <property type="entry name" value="NODULATION PROTEIN"/>
    <property type="match status" value="1"/>
</dbReference>
<organism evidence="2">
    <name type="scientific">viral metagenome</name>
    <dbReference type="NCBI Taxonomy" id="1070528"/>
    <lineage>
        <taxon>unclassified sequences</taxon>
        <taxon>metagenomes</taxon>
        <taxon>organismal metagenomes</taxon>
    </lineage>
</organism>
<feature type="domain" description="Methyltransferase FkbM" evidence="1">
    <location>
        <begin position="35"/>
        <end position="196"/>
    </location>
</feature>
<dbReference type="InterPro" id="IPR053188">
    <property type="entry name" value="FkbM_Methyltransferase"/>
</dbReference>
<dbReference type="Gene3D" id="3.40.50.150">
    <property type="entry name" value="Vaccinia Virus protein VP39"/>
    <property type="match status" value="1"/>
</dbReference>